<name>A0A382R155_9ZZZZ</name>
<gene>
    <name evidence="1" type="ORF">METZ01_LOCUS344307</name>
</gene>
<reference evidence="1" key="1">
    <citation type="submission" date="2018-05" db="EMBL/GenBank/DDBJ databases">
        <authorList>
            <person name="Lanie J.A."/>
            <person name="Ng W.-L."/>
            <person name="Kazmierczak K.M."/>
            <person name="Andrzejewski T.M."/>
            <person name="Davidsen T.M."/>
            <person name="Wayne K.J."/>
            <person name="Tettelin H."/>
            <person name="Glass J.I."/>
            <person name="Rusch D."/>
            <person name="Podicherti R."/>
            <person name="Tsui H.-C.T."/>
            <person name="Winkler M.E."/>
        </authorList>
    </citation>
    <scope>NUCLEOTIDE SEQUENCE</scope>
</reference>
<accession>A0A382R155</accession>
<sequence length="40" mass="4340">MPDMKLVTSSQMIQIEALSDDTGVSNDILIDKAGYQLAKV</sequence>
<dbReference type="AlphaFoldDB" id="A0A382R155"/>
<feature type="non-terminal residue" evidence="1">
    <location>
        <position position="40"/>
    </location>
</feature>
<evidence type="ECO:0000313" key="1">
    <source>
        <dbReference type="EMBL" id="SVC91453.1"/>
    </source>
</evidence>
<protein>
    <submittedName>
        <fullName evidence="1">Uncharacterized protein</fullName>
    </submittedName>
</protein>
<proteinExistence type="predicted"/>
<dbReference type="EMBL" id="UINC01118375">
    <property type="protein sequence ID" value="SVC91453.1"/>
    <property type="molecule type" value="Genomic_DNA"/>
</dbReference>
<organism evidence="1">
    <name type="scientific">marine metagenome</name>
    <dbReference type="NCBI Taxonomy" id="408172"/>
    <lineage>
        <taxon>unclassified sequences</taxon>
        <taxon>metagenomes</taxon>
        <taxon>ecological metagenomes</taxon>
    </lineage>
</organism>